<proteinExistence type="predicted"/>
<name>A0A0A8Z426_ARUDO</name>
<sequence length="32" mass="3830">MQMRLCVCLEYCQIQYFIVNLFTFCAVFESSV</sequence>
<reference evidence="1" key="2">
    <citation type="journal article" date="2015" name="Data Brief">
        <title>Shoot transcriptome of the giant reed, Arundo donax.</title>
        <authorList>
            <person name="Barrero R.A."/>
            <person name="Guerrero F.D."/>
            <person name="Moolhuijzen P."/>
            <person name="Goolsby J.A."/>
            <person name="Tidwell J."/>
            <person name="Bellgard S.E."/>
            <person name="Bellgard M.I."/>
        </authorList>
    </citation>
    <scope>NUCLEOTIDE SEQUENCE</scope>
    <source>
        <tissue evidence="1">Shoot tissue taken approximately 20 cm above the soil surface</tissue>
    </source>
</reference>
<organism evidence="1">
    <name type="scientific">Arundo donax</name>
    <name type="common">Giant reed</name>
    <name type="synonym">Donax arundinaceus</name>
    <dbReference type="NCBI Taxonomy" id="35708"/>
    <lineage>
        <taxon>Eukaryota</taxon>
        <taxon>Viridiplantae</taxon>
        <taxon>Streptophyta</taxon>
        <taxon>Embryophyta</taxon>
        <taxon>Tracheophyta</taxon>
        <taxon>Spermatophyta</taxon>
        <taxon>Magnoliopsida</taxon>
        <taxon>Liliopsida</taxon>
        <taxon>Poales</taxon>
        <taxon>Poaceae</taxon>
        <taxon>PACMAD clade</taxon>
        <taxon>Arundinoideae</taxon>
        <taxon>Arundineae</taxon>
        <taxon>Arundo</taxon>
    </lineage>
</organism>
<reference evidence="1" key="1">
    <citation type="submission" date="2014-09" db="EMBL/GenBank/DDBJ databases">
        <authorList>
            <person name="Magalhaes I.L.F."/>
            <person name="Oliveira U."/>
            <person name="Santos F.R."/>
            <person name="Vidigal T.H.D.A."/>
            <person name="Brescovit A.D."/>
            <person name="Santos A.J."/>
        </authorList>
    </citation>
    <scope>NUCLEOTIDE SEQUENCE</scope>
    <source>
        <tissue evidence="1">Shoot tissue taken approximately 20 cm above the soil surface</tissue>
    </source>
</reference>
<evidence type="ECO:0000313" key="1">
    <source>
        <dbReference type="EMBL" id="JAD33561.1"/>
    </source>
</evidence>
<dbReference type="AlphaFoldDB" id="A0A0A8Z426"/>
<accession>A0A0A8Z426</accession>
<protein>
    <submittedName>
        <fullName evidence="1">Uncharacterized protein</fullName>
    </submittedName>
</protein>
<dbReference type="EMBL" id="GBRH01264334">
    <property type="protein sequence ID" value="JAD33561.1"/>
    <property type="molecule type" value="Transcribed_RNA"/>
</dbReference>